<dbReference type="InterPro" id="IPR024269">
    <property type="entry name" value="DUF3791"/>
</dbReference>
<dbReference type="EMBL" id="QZDT01000009">
    <property type="protein sequence ID" value="NBJ92575.1"/>
    <property type="molecule type" value="Genomic_DNA"/>
</dbReference>
<dbReference type="AlphaFoldDB" id="A0A9X5GS33"/>
<name>A0A9X5GS33_9FIRM</name>
<dbReference type="RefSeq" id="WP_160559666.1">
    <property type="nucleotide sequence ID" value="NZ_QZDT01000009.1"/>
</dbReference>
<reference evidence="1" key="1">
    <citation type="submission" date="2018-09" db="EMBL/GenBank/DDBJ databases">
        <title>Murine metabolic-syndrome-specific gut microbial biobank.</title>
        <authorList>
            <person name="Liu C."/>
        </authorList>
    </citation>
    <scope>NUCLEOTIDE SEQUENCE</scope>
    <source>
        <strain evidence="1">D42-62</strain>
    </source>
</reference>
<gene>
    <name evidence="1" type="ORF">D5281_08190</name>
</gene>
<keyword evidence="2" id="KW-1185">Reference proteome</keyword>
<proteinExistence type="predicted"/>
<dbReference type="Pfam" id="PF12668">
    <property type="entry name" value="DUF3791"/>
    <property type="match status" value="1"/>
</dbReference>
<organism evidence="1 2">
    <name type="scientific">Parablautia muri</name>
    <dbReference type="NCBI Taxonomy" id="2320879"/>
    <lineage>
        <taxon>Bacteria</taxon>
        <taxon>Bacillati</taxon>
        <taxon>Bacillota</taxon>
        <taxon>Clostridia</taxon>
        <taxon>Lachnospirales</taxon>
        <taxon>Lachnospiraceae</taxon>
        <taxon>Parablautia</taxon>
    </lineage>
</organism>
<dbReference type="Proteomes" id="UP001154420">
    <property type="component" value="Unassembled WGS sequence"/>
</dbReference>
<dbReference type="OrthoDB" id="361365at2"/>
<evidence type="ECO:0000313" key="1">
    <source>
        <dbReference type="EMBL" id="NBJ92575.1"/>
    </source>
</evidence>
<evidence type="ECO:0000313" key="2">
    <source>
        <dbReference type="Proteomes" id="UP001154420"/>
    </source>
</evidence>
<comment type="caution">
    <text evidence="1">The sequence shown here is derived from an EMBL/GenBank/DDBJ whole genome shotgun (WGS) entry which is preliminary data.</text>
</comment>
<accession>A0A9X5GS33</accession>
<sequence>MANLEQQPICNVDELPFAIFCIENVAIHLGVSAEKVYDALTEKSDILNHYIIPCYDALHSQSKAYIVDDIISYMKEKEVKI</sequence>
<protein>
    <submittedName>
        <fullName evidence="1">DUF3791 domain-containing protein</fullName>
    </submittedName>
</protein>